<accession>A0A6J5N4G1</accession>
<proteinExistence type="predicted"/>
<dbReference type="EMBL" id="LR796623">
    <property type="protein sequence ID" value="CAB4154430.1"/>
    <property type="molecule type" value="Genomic_DNA"/>
</dbReference>
<evidence type="ECO:0000313" key="1">
    <source>
        <dbReference type="EMBL" id="CAB4154430.1"/>
    </source>
</evidence>
<reference evidence="1" key="1">
    <citation type="submission" date="2020-04" db="EMBL/GenBank/DDBJ databases">
        <authorList>
            <person name="Chiriac C."/>
            <person name="Salcher M."/>
            <person name="Ghai R."/>
            <person name="Kavagutti S V."/>
        </authorList>
    </citation>
    <scope>NUCLEOTIDE SEQUENCE</scope>
</reference>
<protein>
    <submittedName>
        <fullName evidence="1">Uncharacterized protein</fullName>
    </submittedName>
</protein>
<organism evidence="1">
    <name type="scientific">uncultured Caudovirales phage</name>
    <dbReference type="NCBI Taxonomy" id="2100421"/>
    <lineage>
        <taxon>Viruses</taxon>
        <taxon>Duplodnaviria</taxon>
        <taxon>Heunggongvirae</taxon>
        <taxon>Uroviricota</taxon>
        <taxon>Caudoviricetes</taxon>
        <taxon>Peduoviridae</taxon>
        <taxon>Maltschvirus</taxon>
        <taxon>Maltschvirus maltsch</taxon>
    </lineage>
</organism>
<gene>
    <name evidence="1" type="ORF">UFOVP650_5</name>
</gene>
<sequence length="121" mass="13034">MDDSRTLAALQVSIPVDGVWFDRGEELNGIAWRMYWRNGAPVVTAKAFEHHDSLLGGTVWLVTVAWAAPGKDPAEHTFGPYRERVTAVAMVDAVGIGVQAVVEAQHISLIPGAAAITRGRD</sequence>
<name>A0A6J5N4G1_9CAUD</name>